<comment type="similarity">
    <text evidence="1 2">Belongs to the Iojap/RsfS family.</text>
</comment>
<keyword evidence="2" id="KW-0810">Translation regulation</keyword>
<dbReference type="PANTHER" id="PTHR21043">
    <property type="entry name" value="IOJAP SUPERFAMILY ORTHOLOG"/>
    <property type="match status" value="1"/>
</dbReference>
<dbReference type="EMBL" id="CP002691">
    <property type="protein sequence ID" value="AEE51435.1"/>
    <property type="molecule type" value="Genomic_DNA"/>
</dbReference>
<comment type="subcellular location">
    <subcellularLocation>
        <location evidence="2">Cytoplasm</location>
    </subcellularLocation>
</comment>
<dbReference type="GO" id="GO:0017148">
    <property type="term" value="P:negative regulation of translation"/>
    <property type="evidence" value="ECO:0007669"/>
    <property type="project" value="UniProtKB-UniRule"/>
</dbReference>
<reference key="2">
    <citation type="submission" date="2011-04" db="EMBL/GenBank/DDBJ databases">
        <title>Complete sequence of chromosome of Haliscomenobacter hydrossis DSM 1100.</title>
        <authorList>
            <consortium name="US DOE Joint Genome Institute (JGI-PGF)"/>
            <person name="Lucas S."/>
            <person name="Han J."/>
            <person name="Lapidus A."/>
            <person name="Bruce D."/>
            <person name="Goodwin L."/>
            <person name="Pitluck S."/>
            <person name="Peters L."/>
            <person name="Kyrpides N."/>
            <person name="Mavromatis K."/>
            <person name="Ivanova N."/>
            <person name="Ovchinnikova G."/>
            <person name="Pagani I."/>
            <person name="Daligault H."/>
            <person name="Detter J.C."/>
            <person name="Han C."/>
            <person name="Land M."/>
            <person name="Hauser L."/>
            <person name="Markowitz V."/>
            <person name="Cheng J.-F."/>
            <person name="Hugenholtz P."/>
            <person name="Woyke T."/>
            <person name="Wu D."/>
            <person name="Verbarg S."/>
            <person name="Frueling A."/>
            <person name="Brambilla E."/>
            <person name="Klenk H.-P."/>
            <person name="Eisen J.A."/>
        </authorList>
    </citation>
    <scope>NUCLEOTIDE SEQUENCE</scope>
    <source>
        <strain>DSM 1100</strain>
    </source>
</reference>
<dbReference type="STRING" id="760192.Halhy_3581"/>
<evidence type="ECO:0000313" key="3">
    <source>
        <dbReference type="EMBL" id="AEE51435.1"/>
    </source>
</evidence>
<evidence type="ECO:0000313" key="4">
    <source>
        <dbReference type="Proteomes" id="UP000008461"/>
    </source>
</evidence>
<dbReference type="HAMAP" id="MF_01477">
    <property type="entry name" value="Iojap_RsfS"/>
    <property type="match status" value="1"/>
</dbReference>
<keyword evidence="4" id="KW-1185">Reference proteome</keyword>
<keyword evidence="2" id="KW-0678">Repressor</keyword>
<dbReference type="PANTHER" id="PTHR21043:SF0">
    <property type="entry name" value="MITOCHONDRIAL ASSEMBLY OF RIBOSOMAL LARGE SUBUNIT PROTEIN 1"/>
    <property type="match status" value="1"/>
</dbReference>
<accession>F4KXS4</accession>
<dbReference type="GO" id="GO:0090071">
    <property type="term" value="P:negative regulation of ribosome biogenesis"/>
    <property type="evidence" value="ECO:0007669"/>
    <property type="project" value="UniProtKB-UniRule"/>
</dbReference>
<dbReference type="HOGENOM" id="CLU_092688_6_1_10"/>
<dbReference type="SUPFAM" id="SSF81301">
    <property type="entry name" value="Nucleotidyltransferase"/>
    <property type="match status" value="1"/>
</dbReference>
<dbReference type="Proteomes" id="UP000008461">
    <property type="component" value="Chromosome"/>
</dbReference>
<dbReference type="KEGG" id="hhy:Halhy_3581"/>
<dbReference type="OrthoDB" id="9793681at2"/>
<dbReference type="GO" id="GO:0043023">
    <property type="term" value="F:ribosomal large subunit binding"/>
    <property type="evidence" value="ECO:0007669"/>
    <property type="project" value="TreeGrafter"/>
</dbReference>
<keyword evidence="2" id="KW-0963">Cytoplasm</keyword>
<dbReference type="GO" id="GO:0005737">
    <property type="term" value="C:cytoplasm"/>
    <property type="evidence" value="ECO:0007669"/>
    <property type="project" value="UniProtKB-SubCell"/>
</dbReference>
<gene>
    <name evidence="2" type="primary">rsfS</name>
    <name evidence="3" type="ordered locus">Halhy_3581</name>
</gene>
<proteinExistence type="inferred from homology"/>
<comment type="subunit">
    <text evidence="2">Interacts with ribosomal protein uL14 (rplN).</text>
</comment>
<evidence type="ECO:0000256" key="2">
    <source>
        <dbReference type="HAMAP-Rule" id="MF_01477"/>
    </source>
</evidence>
<dbReference type="InterPro" id="IPR043519">
    <property type="entry name" value="NT_sf"/>
</dbReference>
<reference evidence="3 4" key="1">
    <citation type="journal article" date="2011" name="Stand. Genomic Sci.">
        <title>Complete genome sequence of Haliscomenobacter hydrossis type strain (O).</title>
        <authorList>
            <consortium name="US DOE Joint Genome Institute (JGI-PGF)"/>
            <person name="Daligault H."/>
            <person name="Lapidus A."/>
            <person name="Zeytun A."/>
            <person name="Nolan M."/>
            <person name="Lucas S."/>
            <person name="Del Rio T.G."/>
            <person name="Tice H."/>
            <person name="Cheng J.F."/>
            <person name="Tapia R."/>
            <person name="Han C."/>
            <person name="Goodwin L."/>
            <person name="Pitluck S."/>
            <person name="Liolios K."/>
            <person name="Pagani I."/>
            <person name="Ivanova N."/>
            <person name="Huntemann M."/>
            <person name="Mavromatis K."/>
            <person name="Mikhailova N."/>
            <person name="Pati A."/>
            <person name="Chen A."/>
            <person name="Palaniappan K."/>
            <person name="Land M."/>
            <person name="Hauser L."/>
            <person name="Brambilla E.M."/>
            <person name="Rohde M."/>
            <person name="Verbarg S."/>
            <person name="Goker M."/>
            <person name="Bristow J."/>
            <person name="Eisen J.A."/>
            <person name="Markowitz V."/>
            <person name="Hugenholtz P."/>
            <person name="Kyrpides N.C."/>
            <person name="Klenk H.P."/>
            <person name="Woyke T."/>
        </authorList>
    </citation>
    <scope>NUCLEOTIDE SEQUENCE [LARGE SCALE GENOMIC DNA]</scope>
    <source>
        <strain evidence="4">ATCC 27775 / DSM 1100 / LMG 10767 / O</strain>
    </source>
</reference>
<dbReference type="AlphaFoldDB" id="F4KXS4"/>
<comment type="function">
    <text evidence="2">Functions as a ribosomal silencing factor. Interacts with ribosomal protein uL14 (rplN), blocking formation of intersubunit bridge B8. Prevents association of the 30S and 50S ribosomal subunits and the formation of functional ribosomes, thus repressing translation.</text>
</comment>
<dbReference type="eggNOG" id="COG0799">
    <property type="taxonomic scope" value="Bacteria"/>
</dbReference>
<dbReference type="GO" id="GO:0042256">
    <property type="term" value="P:cytosolic ribosome assembly"/>
    <property type="evidence" value="ECO:0007669"/>
    <property type="project" value="UniProtKB-UniRule"/>
</dbReference>
<protein>
    <recommendedName>
        <fullName evidence="2">Ribosomal silencing factor RsfS</fullName>
    </recommendedName>
</protein>
<dbReference type="InterPro" id="IPR004394">
    <property type="entry name" value="Iojap/RsfS/C7orf30"/>
</dbReference>
<sequence length="128" mass="14676">MSTQVKVKRRSKLVAEELTDLIVDSIQEIKGKNIVKLDLRLLEDAPTDFFIICEGTSTTQVKGISDNIQRRLKETGLLASHVEGERNALWICLDYFTVVVHVFYPETRHFYELEDLWGDATITQYGSL</sequence>
<dbReference type="Pfam" id="PF02410">
    <property type="entry name" value="RsfS"/>
    <property type="match status" value="1"/>
</dbReference>
<dbReference type="RefSeq" id="WP_013765975.1">
    <property type="nucleotide sequence ID" value="NC_015510.1"/>
</dbReference>
<evidence type="ECO:0000256" key="1">
    <source>
        <dbReference type="ARBA" id="ARBA00010574"/>
    </source>
</evidence>
<dbReference type="Gene3D" id="3.30.460.10">
    <property type="entry name" value="Beta Polymerase, domain 2"/>
    <property type="match status" value="1"/>
</dbReference>
<name>F4KXS4_HALH1</name>
<dbReference type="NCBIfam" id="TIGR00090">
    <property type="entry name" value="rsfS_iojap_ybeB"/>
    <property type="match status" value="1"/>
</dbReference>
<organism evidence="3 4">
    <name type="scientific">Haliscomenobacter hydrossis (strain ATCC 27775 / DSM 1100 / LMG 10767 / O)</name>
    <dbReference type="NCBI Taxonomy" id="760192"/>
    <lineage>
        <taxon>Bacteria</taxon>
        <taxon>Pseudomonadati</taxon>
        <taxon>Bacteroidota</taxon>
        <taxon>Saprospiria</taxon>
        <taxon>Saprospirales</taxon>
        <taxon>Haliscomenobacteraceae</taxon>
        <taxon>Haliscomenobacter</taxon>
    </lineage>
</organism>